<gene>
    <name evidence="1" type="ORF">SAMN04487868_1011</name>
</gene>
<evidence type="ECO:0000313" key="2">
    <source>
        <dbReference type="Proteomes" id="UP000199211"/>
    </source>
</evidence>
<comment type="caution">
    <text evidence="1">The sequence shown here is derived from an EMBL/GenBank/DDBJ whole genome shotgun (WGS) entry which is preliminary data.</text>
</comment>
<proteinExistence type="predicted"/>
<evidence type="ECO:0000313" key="1">
    <source>
        <dbReference type="EMBL" id="SFL36246.1"/>
    </source>
</evidence>
<accession>A0ABY1FGV4</accession>
<dbReference type="RefSeq" id="WP_091640752.1">
    <property type="nucleotide sequence ID" value="NZ_FOTV01000001.1"/>
</dbReference>
<keyword evidence="2" id="KW-1185">Reference proteome</keyword>
<protein>
    <submittedName>
        <fullName evidence="1">Uncharacterized protein</fullName>
    </submittedName>
</protein>
<name>A0ABY1FGV4_9GAMM</name>
<organism evidence="1 2">
    <name type="scientific">Marinobacter salarius</name>
    <dbReference type="NCBI Taxonomy" id="1420917"/>
    <lineage>
        <taxon>Bacteria</taxon>
        <taxon>Pseudomonadati</taxon>
        <taxon>Pseudomonadota</taxon>
        <taxon>Gammaproteobacteria</taxon>
        <taxon>Pseudomonadales</taxon>
        <taxon>Marinobacteraceae</taxon>
        <taxon>Marinobacter</taxon>
    </lineage>
</organism>
<dbReference type="Proteomes" id="UP000199211">
    <property type="component" value="Unassembled WGS sequence"/>
</dbReference>
<dbReference type="EMBL" id="FOTV01000001">
    <property type="protein sequence ID" value="SFL36246.1"/>
    <property type="molecule type" value="Genomic_DNA"/>
</dbReference>
<reference evidence="1 2" key="1">
    <citation type="submission" date="2016-10" db="EMBL/GenBank/DDBJ databases">
        <authorList>
            <person name="Varghese N."/>
            <person name="Submissions S."/>
        </authorList>
    </citation>
    <scope>NUCLEOTIDE SEQUENCE [LARGE SCALE GENOMIC DNA]</scope>
    <source>
        <strain evidence="1 2">DSM 26291</strain>
    </source>
</reference>
<sequence>MKTGQSKLIKSGQNSPLLTKAKKRIAKQVKKGFHGYPLVSLEYFGKAPDSATEVVVSFTEEEGADPQKQTFVSGGDAREDETIQSTLVKIIERADAKTVTEIEGISTL</sequence>